<dbReference type="PRINTS" id="PR00081">
    <property type="entry name" value="GDHRDH"/>
</dbReference>
<accession>A0AAW5QU67</accession>
<dbReference type="AlphaFoldDB" id="A0AAW5QU67"/>
<dbReference type="PANTHER" id="PTHR42879">
    <property type="entry name" value="3-OXOACYL-(ACYL-CARRIER-PROTEIN) REDUCTASE"/>
    <property type="match status" value="1"/>
</dbReference>
<evidence type="ECO:0000256" key="1">
    <source>
        <dbReference type="ARBA" id="ARBA00006484"/>
    </source>
</evidence>
<reference evidence="2 3" key="1">
    <citation type="submission" date="2022-04" db="EMBL/GenBank/DDBJ databases">
        <authorList>
            <person name="Ye Y.-Q."/>
            <person name="Du Z.-J."/>
        </authorList>
    </citation>
    <scope>NUCLEOTIDE SEQUENCE [LARGE SCALE GENOMIC DNA]</scope>
    <source>
        <strain evidence="2 3">A6E488</strain>
    </source>
</reference>
<proteinExistence type="inferred from homology"/>
<organism evidence="2 3">
    <name type="scientific">Microbaculum marinisediminis</name>
    <dbReference type="NCBI Taxonomy" id="2931392"/>
    <lineage>
        <taxon>Bacteria</taxon>
        <taxon>Pseudomonadati</taxon>
        <taxon>Pseudomonadota</taxon>
        <taxon>Alphaproteobacteria</taxon>
        <taxon>Hyphomicrobiales</taxon>
        <taxon>Tepidamorphaceae</taxon>
        <taxon>Microbaculum</taxon>
    </lineage>
</organism>
<comment type="caution">
    <text evidence="2">The sequence shown here is derived from an EMBL/GenBank/DDBJ whole genome shotgun (WGS) entry which is preliminary data.</text>
</comment>
<dbReference type="InterPro" id="IPR036291">
    <property type="entry name" value="NAD(P)-bd_dom_sf"/>
</dbReference>
<dbReference type="Pfam" id="PF13561">
    <property type="entry name" value="adh_short_C2"/>
    <property type="match status" value="1"/>
</dbReference>
<comment type="similarity">
    <text evidence="1">Belongs to the short-chain dehydrogenases/reductases (SDR) family.</text>
</comment>
<sequence>MSERKVAIVIGGGSGMGAAAARKLAGDGFSVAILSSSGKGVALAEELGGFGVQGSNQSNEDLGRLVSETVAKWDRIDAVVSSAGHGPKGAVLDISDEDWHRGMDFYLMNVVRIARIATPVMQRQGGGAFVNISTYATFEPESTFPTSGVFRAGLAAFTKLFADAHAAENIRMNNVLPGFIDSLPESAERRARIPMGRYGHADEVANLIAFLASDRSSYITGQNIRIDGGITRSV</sequence>
<dbReference type="Gene3D" id="3.40.50.720">
    <property type="entry name" value="NAD(P)-binding Rossmann-like Domain"/>
    <property type="match status" value="1"/>
</dbReference>
<keyword evidence="3" id="KW-1185">Reference proteome</keyword>
<evidence type="ECO:0000313" key="3">
    <source>
        <dbReference type="Proteomes" id="UP001320898"/>
    </source>
</evidence>
<dbReference type="EMBL" id="JALIDZ010000003">
    <property type="protein sequence ID" value="MCT8971616.1"/>
    <property type="molecule type" value="Genomic_DNA"/>
</dbReference>
<gene>
    <name evidence="2" type="ORF">MUB46_07095</name>
</gene>
<dbReference type="Proteomes" id="UP001320898">
    <property type="component" value="Unassembled WGS sequence"/>
</dbReference>
<dbReference type="SUPFAM" id="SSF51735">
    <property type="entry name" value="NAD(P)-binding Rossmann-fold domains"/>
    <property type="match status" value="1"/>
</dbReference>
<dbReference type="InterPro" id="IPR002347">
    <property type="entry name" value="SDR_fam"/>
</dbReference>
<name>A0AAW5QU67_9HYPH</name>
<protein>
    <submittedName>
        <fullName evidence="2">SDR family oxidoreductase</fullName>
    </submittedName>
</protein>
<evidence type="ECO:0000313" key="2">
    <source>
        <dbReference type="EMBL" id="MCT8971616.1"/>
    </source>
</evidence>
<dbReference type="InterPro" id="IPR050259">
    <property type="entry name" value="SDR"/>
</dbReference>
<dbReference type="RefSeq" id="WP_261615192.1">
    <property type="nucleotide sequence ID" value="NZ_JALIDZ010000003.1"/>
</dbReference>
<dbReference type="PANTHER" id="PTHR42879:SF6">
    <property type="entry name" value="NADPH-DEPENDENT REDUCTASE BACG"/>
    <property type="match status" value="1"/>
</dbReference>